<reference evidence="3" key="1">
    <citation type="journal article" date="2023" name="Mol. Phylogenet. Evol.">
        <title>Genome-scale phylogeny and comparative genomics of the fungal order Sordariales.</title>
        <authorList>
            <person name="Hensen N."/>
            <person name="Bonometti L."/>
            <person name="Westerberg I."/>
            <person name="Brannstrom I.O."/>
            <person name="Guillou S."/>
            <person name="Cros-Aarteil S."/>
            <person name="Calhoun S."/>
            <person name="Haridas S."/>
            <person name="Kuo A."/>
            <person name="Mondo S."/>
            <person name="Pangilinan J."/>
            <person name="Riley R."/>
            <person name="LaButti K."/>
            <person name="Andreopoulos B."/>
            <person name="Lipzen A."/>
            <person name="Chen C."/>
            <person name="Yan M."/>
            <person name="Daum C."/>
            <person name="Ng V."/>
            <person name="Clum A."/>
            <person name="Steindorff A."/>
            <person name="Ohm R.A."/>
            <person name="Martin F."/>
            <person name="Silar P."/>
            <person name="Natvig D.O."/>
            <person name="Lalanne C."/>
            <person name="Gautier V."/>
            <person name="Ament-Velasquez S.L."/>
            <person name="Kruys A."/>
            <person name="Hutchinson M.I."/>
            <person name="Powell A.J."/>
            <person name="Barry K."/>
            <person name="Miller A.N."/>
            <person name="Grigoriev I.V."/>
            <person name="Debuchy R."/>
            <person name="Gladieux P."/>
            <person name="Hiltunen Thoren M."/>
            <person name="Johannesson H."/>
        </authorList>
    </citation>
    <scope>NUCLEOTIDE SEQUENCE</scope>
    <source>
        <strain evidence="3">CBS 232.78</strain>
    </source>
</reference>
<gene>
    <name evidence="3" type="ORF">B0H63DRAFT_479044</name>
</gene>
<protein>
    <submittedName>
        <fullName evidence="3">Uncharacterized protein</fullName>
    </submittedName>
</protein>
<keyword evidence="2" id="KW-1133">Transmembrane helix</keyword>
<name>A0AAE0NCA3_9PEZI</name>
<feature type="transmembrane region" description="Helical" evidence="2">
    <location>
        <begin position="27"/>
        <end position="47"/>
    </location>
</feature>
<sequence length="196" mass="21092">MDTIISEVGDATNQAISSGMVQSAGRMVLAGIAGLWTALVASSAFLFSKTAAVLYALWWTVWWSLSTLYSVFDAILSPIFLVAHYAFAPVRCVLDMLPDFQLLYIFFGIAAVIGILAGTIVQIMSSVTTAVVTGGSPGDQSLKDEQGSENGSWDDGMSWHEAELDWKANASLSSTSKRRAPGYLLSQIIHEEDDSD</sequence>
<evidence type="ECO:0000313" key="4">
    <source>
        <dbReference type="Proteomes" id="UP001285441"/>
    </source>
</evidence>
<dbReference type="AlphaFoldDB" id="A0AAE0NCA3"/>
<feature type="transmembrane region" description="Helical" evidence="2">
    <location>
        <begin position="102"/>
        <end position="124"/>
    </location>
</feature>
<dbReference type="EMBL" id="JAULSW010000006">
    <property type="protein sequence ID" value="KAK3378165.1"/>
    <property type="molecule type" value="Genomic_DNA"/>
</dbReference>
<comment type="caution">
    <text evidence="3">The sequence shown here is derived from an EMBL/GenBank/DDBJ whole genome shotgun (WGS) entry which is preliminary data.</text>
</comment>
<organism evidence="3 4">
    <name type="scientific">Podospora didyma</name>
    <dbReference type="NCBI Taxonomy" id="330526"/>
    <lineage>
        <taxon>Eukaryota</taxon>
        <taxon>Fungi</taxon>
        <taxon>Dikarya</taxon>
        <taxon>Ascomycota</taxon>
        <taxon>Pezizomycotina</taxon>
        <taxon>Sordariomycetes</taxon>
        <taxon>Sordariomycetidae</taxon>
        <taxon>Sordariales</taxon>
        <taxon>Podosporaceae</taxon>
        <taxon>Podospora</taxon>
    </lineage>
</organism>
<feature type="transmembrane region" description="Helical" evidence="2">
    <location>
        <begin position="67"/>
        <end position="90"/>
    </location>
</feature>
<keyword evidence="2" id="KW-0472">Membrane</keyword>
<reference evidence="3" key="2">
    <citation type="submission" date="2023-06" db="EMBL/GenBank/DDBJ databases">
        <authorList>
            <consortium name="Lawrence Berkeley National Laboratory"/>
            <person name="Haridas S."/>
            <person name="Hensen N."/>
            <person name="Bonometti L."/>
            <person name="Westerberg I."/>
            <person name="Brannstrom I.O."/>
            <person name="Guillou S."/>
            <person name="Cros-Aarteil S."/>
            <person name="Calhoun S."/>
            <person name="Kuo A."/>
            <person name="Mondo S."/>
            <person name="Pangilinan J."/>
            <person name="Riley R."/>
            <person name="LaButti K."/>
            <person name="Andreopoulos B."/>
            <person name="Lipzen A."/>
            <person name="Chen C."/>
            <person name="Yanf M."/>
            <person name="Daum C."/>
            <person name="Ng V."/>
            <person name="Clum A."/>
            <person name="Steindorff A."/>
            <person name="Ohm R."/>
            <person name="Martin F."/>
            <person name="Silar P."/>
            <person name="Natvig D."/>
            <person name="Lalanne C."/>
            <person name="Gautier V."/>
            <person name="Ament-velasquez S.L."/>
            <person name="Kruys A."/>
            <person name="Hutchinson M.I."/>
            <person name="Powell A.J."/>
            <person name="Barry K."/>
            <person name="Miller A.N."/>
            <person name="Grigoriev I.V."/>
            <person name="Debuchy R."/>
            <person name="Gladieux P."/>
            <person name="Thoren M.H."/>
            <person name="Johannesson H."/>
        </authorList>
    </citation>
    <scope>NUCLEOTIDE SEQUENCE</scope>
    <source>
        <strain evidence="3">CBS 232.78</strain>
    </source>
</reference>
<keyword evidence="4" id="KW-1185">Reference proteome</keyword>
<proteinExistence type="predicted"/>
<dbReference type="Proteomes" id="UP001285441">
    <property type="component" value="Unassembled WGS sequence"/>
</dbReference>
<evidence type="ECO:0000256" key="2">
    <source>
        <dbReference type="SAM" id="Phobius"/>
    </source>
</evidence>
<feature type="region of interest" description="Disordered" evidence="1">
    <location>
        <begin position="138"/>
        <end position="157"/>
    </location>
</feature>
<evidence type="ECO:0000313" key="3">
    <source>
        <dbReference type="EMBL" id="KAK3378165.1"/>
    </source>
</evidence>
<keyword evidence="2" id="KW-0812">Transmembrane</keyword>
<evidence type="ECO:0000256" key="1">
    <source>
        <dbReference type="SAM" id="MobiDB-lite"/>
    </source>
</evidence>
<accession>A0AAE0NCA3</accession>